<accession>F2BBK4</accession>
<evidence type="ECO:0000259" key="1">
    <source>
        <dbReference type="PROSITE" id="PS50943"/>
    </source>
</evidence>
<dbReference type="GO" id="GO:0003677">
    <property type="term" value="F:DNA binding"/>
    <property type="evidence" value="ECO:0007669"/>
    <property type="project" value="InterPro"/>
</dbReference>
<comment type="caution">
    <text evidence="2">The sequence shown here is derived from an EMBL/GenBank/DDBJ whole genome shotgun (WGS) entry which is preliminary data.</text>
</comment>
<evidence type="ECO:0000313" key="3">
    <source>
        <dbReference type="Proteomes" id="UP000004105"/>
    </source>
</evidence>
<dbReference type="CDD" id="cd00093">
    <property type="entry name" value="HTH_XRE"/>
    <property type="match status" value="1"/>
</dbReference>
<dbReference type="EMBL" id="AFAY01000022">
    <property type="protein sequence ID" value="EGF11150.1"/>
    <property type="molecule type" value="Genomic_DNA"/>
</dbReference>
<feature type="domain" description="HTH cro/C1-type" evidence="1">
    <location>
        <begin position="24"/>
        <end position="67"/>
    </location>
</feature>
<proteinExistence type="predicted"/>
<dbReference type="InterPro" id="IPR010982">
    <property type="entry name" value="Lambda_DNA-bd_dom_sf"/>
</dbReference>
<keyword evidence="3" id="KW-1185">Reference proteome</keyword>
<dbReference type="Pfam" id="PF01381">
    <property type="entry name" value="HTH_3"/>
    <property type="match status" value="1"/>
</dbReference>
<dbReference type="RefSeq" id="WP_007342118.1">
    <property type="nucleotide sequence ID" value="NZ_GL878494.1"/>
</dbReference>
<name>F2BBK4_9NEIS</name>
<dbReference type="SMART" id="SM00530">
    <property type="entry name" value="HTH_XRE"/>
    <property type="match status" value="1"/>
</dbReference>
<organism evidence="2 3">
    <name type="scientific">Neisseria bacilliformis ATCC BAA-1200</name>
    <dbReference type="NCBI Taxonomy" id="888742"/>
    <lineage>
        <taxon>Bacteria</taxon>
        <taxon>Pseudomonadati</taxon>
        <taxon>Pseudomonadota</taxon>
        <taxon>Betaproteobacteria</taxon>
        <taxon>Neisseriales</taxon>
        <taxon>Neisseriaceae</taxon>
        <taxon>Neisseria</taxon>
    </lineage>
</organism>
<reference evidence="2 3" key="1">
    <citation type="submission" date="2011-02" db="EMBL/GenBank/DDBJ databases">
        <authorList>
            <person name="Muzny D."/>
            <person name="Qin X."/>
            <person name="Deng J."/>
            <person name="Jiang H."/>
            <person name="Liu Y."/>
            <person name="Qu J."/>
            <person name="Song X.-Z."/>
            <person name="Zhang L."/>
            <person name="Thornton R."/>
            <person name="Coyle M."/>
            <person name="Francisco L."/>
            <person name="Jackson L."/>
            <person name="Javaid M."/>
            <person name="Korchina V."/>
            <person name="Kovar C."/>
            <person name="Mata R."/>
            <person name="Mathew T."/>
            <person name="Ngo R."/>
            <person name="Nguyen L."/>
            <person name="Nguyen N."/>
            <person name="Okwuonu G."/>
            <person name="Ongeri F."/>
            <person name="Pham C."/>
            <person name="Simmons D."/>
            <person name="Wilczek-Boney K."/>
            <person name="Hale W."/>
            <person name="Jakkamsetti A."/>
            <person name="Pham P."/>
            <person name="Ruth R."/>
            <person name="San Lucas F."/>
            <person name="Warren J."/>
            <person name="Zhang J."/>
            <person name="Zhao Z."/>
            <person name="Zhou C."/>
            <person name="Zhu D."/>
            <person name="Lee S."/>
            <person name="Bess C."/>
            <person name="Blankenburg K."/>
            <person name="Forbes L."/>
            <person name="Fu Q."/>
            <person name="Gubbala S."/>
            <person name="Hirani K."/>
            <person name="Jayaseelan J.C."/>
            <person name="Lara F."/>
            <person name="Munidasa M."/>
            <person name="Palculict T."/>
            <person name="Patil S."/>
            <person name="Pu L.-L."/>
            <person name="Saada N."/>
            <person name="Tang L."/>
            <person name="Weissenberger G."/>
            <person name="Zhu Y."/>
            <person name="Hemphill L."/>
            <person name="Shang Y."/>
            <person name="Youmans B."/>
            <person name="Ayvaz T."/>
            <person name="Ross M."/>
            <person name="Santibanez J."/>
            <person name="Aqrawi P."/>
            <person name="Gross S."/>
            <person name="Joshi V."/>
            <person name="Fowler G."/>
            <person name="Nazareth L."/>
            <person name="Reid J."/>
            <person name="Worley K."/>
            <person name="Petrosino J."/>
            <person name="Highlander S."/>
            <person name="Gibbs R."/>
        </authorList>
    </citation>
    <scope>NUCLEOTIDE SEQUENCE [LARGE SCALE GENOMIC DNA]</scope>
    <source>
        <strain evidence="2 3">ATCC BAA-1200</strain>
    </source>
</reference>
<dbReference type="PROSITE" id="PS50943">
    <property type="entry name" value="HTH_CROC1"/>
    <property type="match status" value="1"/>
</dbReference>
<dbReference type="Gene3D" id="1.10.260.40">
    <property type="entry name" value="lambda repressor-like DNA-binding domains"/>
    <property type="match status" value="1"/>
</dbReference>
<protein>
    <submittedName>
        <fullName evidence="2">XRE family transcriptional regulator</fullName>
    </submittedName>
</protein>
<dbReference type="HOGENOM" id="CLU_1990252_0_0_4"/>
<gene>
    <name evidence="2" type="primary">hipB</name>
    <name evidence="2" type="ORF">HMPREF9123_1109</name>
</gene>
<dbReference type="AlphaFoldDB" id="F2BBK4"/>
<dbReference type="Proteomes" id="UP000004105">
    <property type="component" value="Unassembled WGS sequence"/>
</dbReference>
<evidence type="ECO:0000313" key="2">
    <source>
        <dbReference type="EMBL" id="EGF11150.1"/>
    </source>
</evidence>
<sequence length="125" mass="13943">MSDYRLIKQQEAAKIDFAIMLDGLLESKQLTQTELAARTGKSKSLISRLMGGDSNPTIETMVSVLHAVGENLVITTESRLRREYTAILSMQAANNLPDTTERRPAKWTTVNLTMPAWRTESTTQS</sequence>
<dbReference type="InterPro" id="IPR001387">
    <property type="entry name" value="Cro/C1-type_HTH"/>
</dbReference>
<dbReference type="SUPFAM" id="SSF47413">
    <property type="entry name" value="lambda repressor-like DNA-binding domains"/>
    <property type="match status" value="1"/>
</dbReference>